<evidence type="ECO:0000259" key="8">
    <source>
        <dbReference type="Pfam" id="PF13742"/>
    </source>
</evidence>
<dbReference type="PANTHER" id="PTHR30008:SF0">
    <property type="entry name" value="EXODEOXYRIBONUCLEASE 7 LARGE SUBUNIT"/>
    <property type="match status" value="1"/>
</dbReference>
<dbReference type="NCBIfam" id="TIGR00237">
    <property type="entry name" value="xseA"/>
    <property type="match status" value="1"/>
</dbReference>
<keyword evidence="3 5" id="KW-0378">Hydrolase</keyword>
<evidence type="ECO:0000313" key="9">
    <source>
        <dbReference type="EMBL" id="PID56392.1"/>
    </source>
</evidence>
<comment type="catalytic activity">
    <reaction evidence="5 6">
        <text>Exonucleolytic cleavage in either 5'- to 3'- or 3'- to 5'-direction to yield nucleoside 5'-phosphates.</text>
        <dbReference type="EC" id="3.1.11.6"/>
    </reaction>
</comment>
<dbReference type="EC" id="3.1.11.6" evidence="5"/>
<comment type="caution">
    <text evidence="9">The sequence shown here is derived from an EMBL/GenBank/DDBJ whole genome shotgun (WGS) entry which is preliminary data.</text>
</comment>
<dbReference type="GO" id="GO:0006308">
    <property type="term" value="P:DNA catabolic process"/>
    <property type="evidence" value="ECO:0007669"/>
    <property type="project" value="UniProtKB-UniRule"/>
</dbReference>
<dbReference type="GO" id="GO:0008855">
    <property type="term" value="F:exodeoxyribonuclease VII activity"/>
    <property type="evidence" value="ECO:0007669"/>
    <property type="project" value="UniProtKB-UniRule"/>
</dbReference>
<keyword evidence="1 5" id="KW-0963">Cytoplasm</keyword>
<evidence type="ECO:0000256" key="4">
    <source>
        <dbReference type="ARBA" id="ARBA00022839"/>
    </source>
</evidence>
<reference evidence="9 10" key="1">
    <citation type="submission" date="2017-10" db="EMBL/GenBank/DDBJ databases">
        <title>Novel microbial diversity and functional potential in the marine mammal oral microbiome.</title>
        <authorList>
            <person name="Dudek N.K."/>
            <person name="Sun C.L."/>
            <person name="Burstein D."/>
            <person name="Kantor R.S."/>
            <person name="Aliaga Goltsman D.S."/>
            <person name="Bik E.M."/>
            <person name="Thomas B.C."/>
            <person name="Banfield J.F."/>
            <person name="Relman D.A."/>
        </authorList>
    </citation>
    <scope>NUCLEOTIDE SEQUENCE [LARGE SCALE GENOMIC DNA]</scope>
    <source>
        <strain evidence="9">DOLZORAL124_49_17</strain>
    </source>
</reference>
<dbReference type="InterPro" id="IPR020579">
    <property type="entry name" value="Exonuc_VII_lsu_C"/>
</dbReference>
<dbReference type="GO" id="GO:0009318">
    <property type="term" value="C:exodeoxyribonuclease VII complex"/>
    <property type="evidence" value="ECO:0007669"/>
    <property type="project" value="UniProtKB-UniRule"/>
</dbReference>
<dbReference type="InterPro" id="IPR003753">
    <property type="entry name" value="Exonuc_VII_L"/>
</dbReference>
<dbReference type="GO" id="GO:0003676">
    <property type="term" value="F:nucleic acid binding"/>
    <property type="evidence" value="ECO:0007669"/>
    <property type="project" value="InterPro"/>
</dbReference>
<evidence type="ECO:0000256" key="2">
    <source>
        <dbReference type="ARBA" id="ARBA00022722"/>
    </source>
</evidence>
<keyword evidence="2 5" id="KW-0540">Nuclease</keyword>
<name>A0A2G6E3B4_9BACT</name>
<evidence type="ECO:0000256" key="3">
    <source>
        <dbReference type="ARBA" id="ARBA00022801"/>
    </source>
</evidence>
<keyword evidence="4 5" id="KW-0269">Exonuclease</keyword>
<comment type="subcellular location">
    <subcellularLocation>
        <location evidence="5 6">Cytoplasm</location>
    </subcellularLocation>
</comment>
<dbReference type="InterPro" id="IPR025824">
    <property type="entry name" value="OB-fold_nuc-bd_dom"/>
</dbReference>
<organism evidence="9 10">
    <name type="scientific">candidate division KSB3 bacterium</name>
    <dbReference type="NCBI Taxonomy" id="2044937"/>
    <lineage>
        <taxon>Bacteria</taxon>
        <taxon>candidate division KSB3</taxon>
    </lineage>
</organism>
<dbReference type="Pfam" id="PF02601">
    <property type="entry name" value="Exonuc_VII_L"/>
    <property type="match status" value="1"/>
</dbReference>
<evidence type="ECO:0000256" key="5">
    <source>
        <dbReference type="HAMAP-Rule" id="MF_00378"/>
    </source>
</evidence>
<feature type="domain" description="Exonuclease VII large subunit C-terminal" evidence="7">
    <location>
        <begin position="125"/>
        <end position="341"/>
    </location>
</feature>
<feature type="domain" description="OB-fold nucleic acid binding" evidence="8">
    <location>
        <begin position="9"/>
        <end position="100"/>
    </location>
</feature>
<dbReference type="Proteomes" id="UP000229740">
    <property type="component" value="Unassembled WGS sequence"/>
</dbReference>
<comment type="function">
    <text evidence="5">Bidirectionally degrades single-stranded DNA into large acid-insoluble oligonucleotides, which are then degraded further into small acid-soluble oligonucleotides.</text>
</comment>
<dbReference type="HAMAP" id="MF_00378">
    <property type="entry name" value="Exonuc_7_L"/>
    <property type="match status" value="1"/>
</dbReference>
<dbReference type="EMBL" id="PDPS01000035">
    <property type="protein sequence ID" value="PID56392.1"/>
    <property type="molecule type" value="Genomic_DNA"/>
</dbReference>
<dbReference type="PANTHER" id="PTHR30008">
    <property type="entry name" value="EXODEOXYRIBONUCLEASE 7 LARGE SUBUNIT"/>
    <property type="match status" value="1"/>
</dbReference>
<accession>A0A2G6E3B4</accession>
<evidence type="ECO:0000259" key="7">
    <source>
        <dbReference type="Pfam" id="PF02601"/>
    </source>
</evidence>
<gene>
    <name evidence="5 9" type="primary">xseA</name>
    <name evidence="9" type="ORF">CSB45_11700</name>
</gene>
<evidence type="ECO:0000256" key="1">
    <source>
        <dbReference type="ARBA" id="ARBA00022490"/>
    </source>
</evidence>
<evidence type="ECO:0000256" key="6">
    <source>
        <dbReference type="RuleBase" id="RU004355"/>
    </source>
</evidence>
<protein>
    <recommendedName>
        <fullName evidence="5">Exodeoxyribonuclease 7 large subunit</fullName>
        <ecNumber evidence="5">3.1.11.6</ecNumber>
    </recommendedName>
    <alternativeName>
        <fullName evidence="5">Exodeoxyribonuclease VII large subunit</fullName>
        <shortName evidence="5">Exonuclease VII large subunit</shortName>
    </alternativeName>
</protein>
<comment type="subunit">
    <text evidence="5">Heterooligomer composed of large and small subunits.</text>
</comment>
<proteinExistence type="inferred from homology"/>
<dbReference type="Pfam" id="PF13742">
    <property type="entry name" value="tRNA_anti_2"/>
    <property type="match status" value="1"/>
</dbReference>
<sequence>MEKTGEQIFSVTELTKLMKGELEEQFANIWVEGEISNLARPRSGHVYFTLKDENAQIRGVIFKFAGRRLKIVPENGMKVLLRGSLSVYEARGEYQILVNDAEAQGAGALQAAFEQLKVRLEREGLFDDAHKTPLPLLPKKIAVVTSATGAAIRDILQVIHRRFANVHVFIAPVLVQGADAPRDIVRAIEMCNQLPDLDVLIVGRGGGSLEDLWAFNEEIVARSIFASKIPVISAVGHEIDFTIADFAADLRAPTPSAAAELVVQNKENLVRTVHVLRTRLNTAQLNELTRLKSSVRHYRQRLQDPRKSIRERQQRTDDVQQRLLLAWRSLLERKRARCSTAVGKLETLSPLALLARGYAACRHAEHLGPVRALQDVQIHDELLLRVSDGELRCAVSQKYPLPRAESSWGGQEA</sequence>
<dbReference type="GO" id="GO:0005737">
    <property type="term" value="C:cytoplasm"/>
    <property type="evidence" value="ECO:0007669"/>
    <property type="project" value="UniProtKB-SubCell"/>
</dbReference>
<evidence type="ECO:0000313" key="10">
    <source>
        <dbReference type="Proteomes" id="UP000229740"/>
    </source>
</evidence>
<dbReference type="CDD" id="cd04489">
    <property type="entry name" value="ExoVII_LU_OBF"/>
    <property type="match status" value="1"/>
</dbReference>
<dbReference type="AlphaFoldDB" id="A0A2G6E3B4"/>
<comment type="similarity">
    <text evidence="5 6">Belongs to the XseA family.</text>
</comment>